<dbReference type="Pfam" id="PF00501">
    <property type="entry name" value="AMP-binding"/>
    <property type="match status" value="1"/>
</dbReference>
<organism evidence="5 6">
    <name type="scientific">Xenorhabdus santafensis</name>
    <dbReference type="NCBI Taxonomy" id="2582833"/>
    <lineage>
        <taxon>Bacteria</taxon>
        <taxon>Pseudomonadati</taxon>
        <taxon>Pseudomonadota</taxon>
        <taxon>Gammaproteobacteria</taxon>
        <taxon>Enterobacterales</taxon>
        <taxon>Morganellaceae</taxon>
        <taxon>Xenorhabdus</taxon>
    </lineage>
</organism>
<dbReference type="Gene3D" id="3.40.50.12780">
    <property type="entry name" value="N-terminal domain of ligase-like"/>
    <property type="match status" value="1"/>
</dbReference>
<sequence>MKIIEYFKQLLNESPDNYDAIEYEGYWWTWAKVRSCTNMLENKLIDAGIKPSERIGLILENRPEHIATILKLLTKNIPIVVLNPLQPTSRLIENIKRLDIKIIIAGTTLLADKKLLEGIIKDRIIFKLNHSGEALLISNNNRNRPNTINVPNIAIEMPTSGTTGTPKQIKLTYQQLNDAVTASVQLPKNKTLLMESVSLVSMPIIHISGLWGVLSALYTGRKIVLMPKFVLGPWIEAVERYQIRATFLVPAALYDLLNSNFPSEKLHSLKIITTGSTHCSAELIEQFYLRYGIRILATYGATEFAGAIAGWDSDLHEKWWNKKAGSAGRTYSGIKIRITGESGAELSTGQKGYLEVLTKPSLPSNKYEWVRTNDIANIDADGFLWILGRKDNIITRGGFKIQTEKIKNLLETHPSVKEAAVVAIPDMRLGSIPIAVIEILPKYPVPSIDEFIILCRRELLPYERPKHLLIVDKLPRTPSSKINQVELLNMAVTSLNKISIADNSC</sequence>
<comment type="caution">
    <text evidence="5">The sequence shown here is derived from an EMBL/GenBank/DDBJ whole genome shotgun (WGS) entry which is preliminary data.</text>
</comment>
<dbReference type="Proteomes" id="UP001271890">
    <property type="component" value="Unassembled WGS sequence"/>
</dbReference>
<dbReference type="GO" id="GO:0016874">
    <property type="term" value="F:ligase activity"/>
    <property type="evidence" value="ECO:0007669"/>
    <property type="project" value="UniProtKB-KW"/>
</dbReference>
<dbReference type="Gene3D" id="3.30.300.30">
    <property type="match status" value="1"/>
</dbReference>
<dbReference type="PANTHER" id="PTHR43201">
    <property type="entry name" value="ACYL-COA SYNTHETASE"/>
    <property type="match status" value="1"/>
</dbReference>
<dbReference type="SUPFAM" id="SSF56801">
    <property type="entry name" value="Acetyl-CoA synthetase-like"/>
    <property type="match status" value="1"/>
</dbReference>
<dbReference type="InterPro" id="IPR042099">
    <property type="entry name" value="ANL_N_sf"/>
</dbReference>
<evidence type="ECO:0000256" key="2">
    <source>
        <dbReference type="ARBA" id="ARBA00022598"/>
    </source>
</evidence>
<evidence type="ECO:0000259" key="4">
    <source>
        <dbReference type="Pfam" id="PF13193"/>
    </source>
</evidence>
<accession>A0ABU4S775</accession>
<dbReference type="EMBL" id="VCDN01000018">
    <property type="protein sequence ID" value="MDX7986774.1"/>
    <property type="molecule type" value="Genomic_DNA"/>
</dbReference>
<feature type="domain" description="AMP-binding enzyme C-terminal" evidence="4">
    <location>
        <begin position="408"/>
        <end position="481"/>
    </location>
</feature>
<protein>
    <submittedName>
        <fullName evidence="5">Long-chain fatty acid--CoA ligase</fullName>
    </submittedName>
</protein>
<dbReference type="InterPro" id="IPR045851">
    <property type="entry name" value="AMP-bd_C_sf"/>
</dbReference>
<dbReference type="CDD" id="cd04433">
    <property type="entry name" value="AFD_class_I"/>
    <property type="match status" value="1"/>
</dbReference>
<evidence type="ECO:0000313" key="5">
    <source>
        <dbReference type="EMBL" id="MDX7986774.1"/>
    </source>
</evidence>
<dbReference type="Pfam" id="PF13193">
    <property type="entry name" value="AMP-binding_C"/>
    <property type="match status" value="1"/>
</dbReference>
<evidence type="ECO:0000259" key="3">
    <source>
        <dbReference type="Pfam" id="PF00501"/>
    </source>
</evidence>
<keyword evidence="2 5" id="KW-0436">Ligase</keyword>
<reference evidence="6" key="1">
    <citation type="journal article" date="2024" name="Toxins">
        <title>Genome Sequence Analysis of Native Xenorhabdus Strains Isolated from Entomopathogenic Nematodes in Argentina.</title>
        <authorList>
            <person name="Palma L."/>
            <person name="Frizzo L."/>
            <person name="Kaiser S."/>
            <person name="Berry C."/>
            <person name="Caballero P."/>
            <person name="Bode H.B."/>
            <person name="Del Valle E.E."/>
        </authorList>
    </citation>
    <scope>NUCLEOTIDE SEQUENCE [LARGE SCALE GENOMIC DNA]</scope>
    <source>
        <strain evidence="6">12</strain>
    </source>
</reference>
<comment type="similarity">
    <text evidence="1">Belongs to the ATP-dependent AMP-binding enzyme family.</text>
</comment>
<keyword evidence="6" id="KW-1185">Reference proteome</keyword>
<dbReference type="RefSeq" id="WP_319929214.1">
    <property type="nucleotide sequence ID" value="NZ_VCDN01000018.1"/>
</dbReference>
<feature type="domain" description="AMP-dependent synthetase/ligase" evidence="3">
    <location>
        <begin position="12"/>
        <end position="354"/>
    </location>
</feature>
<evidence type="ECO:0000256" key="1">
    <source>
        <dbReference type="ARBA" id="ARBA00006432"/>
    </source>
</evidence>
<name>A0ABU4S775_9GAMM</name>
<gene>
    <name evidence="5" type="ORF">FE392_05410</name>
</gene>
<dbReference type="PANTHER" id="PTHR43201:SF5">
    <property type="entry name" value="MEDIUM-CHAIN ACYL-COA LIGASE ACSF2, MITOCHONDRIAL"/>
    <property type="match status" value="1"/>
</dbReference>
<proteinExistence type="inferred from homology"/>
<dbReference type="InterPro" id="IPR025110">
    <property type="entry name" value="AMP-bd_C"/>
</dbReference>
<evidence type="ECO:0000313" key="6">
    <source>
        <dbReference type="Proteomes" id="UP001271890"/>
    </source>
</evidence>
<dbReference type="InterPro" id="IPR000873">
    <property type="entry name" value="AMP-dep_synth/lig_dom"/>
</dbReference>